<dbReference type="AlphaFoldDB" id="A0A9P4L714"/>
<dbReference type="OrthoDB" id="428159at2759"/>
<dbReference type="EMBL" id="ML976617">
    <property type="protein sequence ID" value="KAF1843859.1"/>
    <property type="molecule type" value="Genomic_DNA"/>
</dbReference>
<dbReference type="GeneID" id="63852913"/>
<dbReference type="Gene3D" id="2.170.15.10">
    <property type="entry name" value="Proaerolysin, chain A, domain 3"/>
    <property type="match status" value="1"/>
</dbReference>
<proteinExistence type="predicted"/>
<evidence type="ECO:0000313" key="1">
    <source>
        <dbReference type="EMBL" id="KAF1843859.1"/>
    </source>
</evidence>
<evidence type="ECO:0008006" key="3">
    <source>
        <dbReference type="Google" id="ProtNLM"/>
    </source>
</evidence>
<comment type="caution">
    <text evidence="1">The sequence shown here is derived from an EMBL/GenBank/DDBJ whole genome shotgun (WGS) entry which is preliminary data.</text>
</comment>
<dbReference type="RefSeq" id="XP_040786422.1">
    <property type="nucleotide sequence ID" value="XM_040935662.1"/>
</dbReference>
<gene>
    <name evidence="1" type="ORF">K460DRAFT_387813</name>
</gene>
<evidence type="ECO:0000313" key="2">
    <source>
        <dbReference type="Proteomes" id="UP000800039"/>
    </source>
</evidence>
<accession>A0A9P4L714</accession>
<dbReference type="InterPro" id="IPR009291">
    <property type="entry name" value="Vps62"/>
</dbReference>
<dbReference type="Proteomes" id="UP000800039">
    <property type="component" value="Unassembled WGS sequence"/>
</dbReference>
<sequence>MPNETRDYGNLRVTLTKDFDWVYNDKGSGAKLNGSFIHAKSQGDLRPLGTYAYAGFDDQSNKRATLLVGNVPNGSGTPAVASPTSYTMMWDARSSESNNDGSIWKANAPSGYVALGDICVNNYASPSTNAMWCVRSDLALQSEFSPDCIWSDSYSKDKTDVSIWPILSPPANTEGSDHIPAINDLFIASTTYNQPDYSRAKFLVLPYPNDFKRFTADLPTFTKDTIPHEGDIFAETPQCAVVLPFTAFFPATDTPSLERIQHPFVTLQRRTAWYVEDVARNAADEPMTQATTITKGVSETQSQEMTNSAGVEISASKGIRLIKGEIEASLNYQFTATESSSTTEYSEVTKTHTYTIGPQTVAVILTDRAWIQAIRSDGSITFQEISFNASDDMSRTEIKLT</sequence>
<name>A0A9P4L714_9PLEO</name>
<dbReference type="PANTHER" id="PTHR48219">
    <property type="entry name" value="VACUOLAR PROTEIN SORTING-ASSOCIATED PROTEIN 62-RELATED"/>
    <property type="match status" value="1"/>
</dbReference>
<dbReference type="PANTHER" id="PTHR48219:SF2">
    <property type="entry name" value="VACUOLAR PROTEIN SORTING-ASSOCIATED PROTEIN 62"/>
    <property type="match status" value="1"/>
</dbReference>
<keyword evidence="2" id="KW-1185">Reference proteome</keyword>
<reference evidence="1" key="1">
    <citation type="submission" date="2020-01" db="EMBL/GenBank/DDBJ databases">
        <authorList>
            <consortium name="DOE Joint Genome Institute"/>
            <person name="Haridas S."/>
            <person name="Albert R."/>
            <person name="Binder M."/>
            <person name="Bloem J."/>
            <person name="Labutti K."/>
            <person name="Salamov A."/>
            <person name="Andreopoulos B."/>
            <person name="Baker S.E."/>
            <person name="Barry K."/>
            <person name="Bills G."/>
            <person name="Bluhm B.H."/>
            <person name="Cannon C."/>
            <person name="Castanera R."/>
            <person name="Culley D.E."/>
            <person name="Daum C."/>
            <person name="Ezra D."/>
            <person name="Gonzalez J.B."/>
            <person name="Henrissat B."/>
            <person name="Kuo A."/>
            <person name="Liang C."/>
            <person name="Lipzen A."/>
            <person name="Lutzoni F."/>
            <person name="Magnuson J."/>
            <person name="Mondo S."/>
            <person name="Nolan M."/>
            <person name="Ohm R."/>
            <person name="Pangilinan J."/>
            <person name="Park H.-J."/>
            <person name="Ramirez L."/>
            <person name="Alfaro M."/>
            <person name="Sun H."/>
            <person name="Tritt A."/>
            <person name="Yoshinaga Y."/>
            <person name="Zwiers L.-H."/>
            <person name="Turgeon B.G."/>
            <person name="Goodwin S.B."/>
            <person name="Spatafora J.W."/>
            <person name="Crous P.W."/>
            <person name="Grigoriev I.V."/>
        </authorList>
    </citation>
    <scope>NUCLEOTIDE SEQUENCE</scope>
    <source>
        <strain evidence="1">CBS 394.84</strain>
    </source>
</reference>
<protein>
    <recommendedName>
        <fullName evidence="3">Insecticidal crystal toxin domain-containing protein</fullName>
    </recommendedName>
</protein>
<dbReference type="Pfam" id="PF06101">
    <property type="entry name" value="Vps62"/>
    <property type="match status" value="1"/>
</dbReference>
<organism evidence="1 2">
    <name type="scientific">Cucurbitaria berberidis CBS 394.84</name>
    <dbReference type="NCBI Taxonomy" id="1168544"/>
    <lineage>
        <taxon>Eukaryota</taxon>
        <taxon>Fungi</taxon>
        <taxon>Dikarya</taxon>
        <taxon>Ascomycota</taxon>
        <taxon>Pezizomycotina</taxon>
        <taxon>Dothideomycetes</taxon>
        <taxon>Pleosporomycetidae</taxon>
        <taxon>Pleosporales</taxon>
        <taxon>Pleosporineae</taxon>
        <taxon>Cucurbitariaceae</taxon>
        <taxon>Cucurbitaria</taxon>
    </lineage>
</organism>